<dbReference type="RefSeq" id="WP_146295150.1">
    <property type="nucleotide sequence ID" value="NZ_CP042326.1"/>
</dbReference>
<keyword evidence="2" id="KW-0378">Hydrolase</keyword>
<dbReference type="Proteomes" id="UP000318453">
    <property type="component" value="Chromosome"/>
</dbReference>
<dbReference type="GO" id="GO:0004519">
    <property type="term" value="F:endonuclease activity"/>
    <property type="evidence" value="ECO:0007669"/>
    <property type="project" value="UniProtKB-KW"/>
</dbReference>
<dbReference type="Gene3D" id="3.90.1570.10">
    <property type="entry name" value="tt1808, chain A"/>
    <property type="match status" value="1"/>
</dbReference>
<proteinExistence type="predicted"/>
<reference evidence="2" key="1">
    <citation type="submission" date="2019-08" db="EMBL/GenBank/DDBJ databases">
        <title>Carotenoids and Carotenoid Binding Proteins in the Halophilic Cyanobacterium Euhalothece sp. ZM00.</title>
        <authorList>
            <person name="Cho S.M."/>
            <person name="Song J.Y."/>
            <person name="Park Y.-I."/>
        </authorList>
    </citation>
    <scope>NUCLEOTIDE SEQUENCE [LARGE SCALE GENOMIC DNA]</scope>
    <source>
        <strain evidence="2">Z-M001</strain>
    </source>
</reference>
<evidence type="ECO:0000259" key="1">
    <source>
        <dbReference type="Pfam" id="PF05685"/>
    </source>
</evidence>
<dbReference type="InterPro" id="IPR008538">
    <property type="entry name" value="Uma2"/>
</dbReference>
<dbReference type="PANTHER" id="PTHR36558:SF1">
    <property type="entry name" value="RESTRICTION ENDONUCLEASE DOMAIN-CONTAINING PROTEIN-RELATED"/>
    <property type="match status" value="1"/>
</dbReference>
<protein>
    <submittedName>
        <fullName evidence="2">Uma2 family endonuclease</fullName>
    </submittedName>
</protein>
<gene>
    <name evidence="2" type="ORF">FRE64_06165</name>
</gene>
<organism evidence="2 3">
    <name type="scientific">Euhalothece natronophila Z-M001</name>
    <dbReference type="NCBI Taxonomy" id="522448"/>
    <lineage>
        <taxon>Bacteria</taxon>
        <taxon>Bacillati</taxon>
        <taxon>Cyanobacteriota</taxon>
        <taxon>Cyanophyceae</taxon>
        <taxon>Oscillatoriophycideae</taxon>
        <taxon>Chroococcales</taxon>
        <taxon>Halothecacae</taxon>
        <taxon>Halothece cluster</taxon>
        <taxon>Euhalothece</taxon>
    </lineage>
</organism>
<dbReference type="Pfam" id="PF05685">
    <property type="entry name" value="Uma2"/>
    <property type="match status" value="1"/>
</dbReference>
<dbReference type="InterPro" id="IPR011335">
    <property type="entry name" value="Restrct_endonuc-II-like"/>
</dbReference>
<dbReference type="CDD" id="cd06260">
    <property type="entry name" value="DUF820-like"/>
    <property type="match status" value="1"/>
</dbReference>
<dbReference type="OrthoDB" id="422510at2"/>
<dbReference type="SUPFAM" id="SSF52980">
    <property type="entry name" value="Restriction endonuclease-like"/>
    <property type="match status" value="1"/>
</dbReference>
<dbReference type="KEGG" id="enn:FRE64_06165"/>
<keyword evidence="3" id="KW-1185">Reference proteome</keyword>
<dbReference type="InterPro" id="IPR012296">
    <property type="entry name" value="Nuclease_put_TT1808"/>
</dbReference>
<sequence length="189" mass="21982">MVTSPQSTYLSPEDYLKQEEKSQVKHEYINGKVYPMAGATDTHVTIALNVASELKFHLRGSSCRVYLSDMKLKIQSLNRFYYPDILVTCNPNDRDTSLYKQFPCLIIEVLSDSTEAFDRGDKFIDYQTIETLKEYLLISTKQKRIDYFQRTSEGNWLLKFYRSDDESLTLQTINSKISVSTIYEDVNFS</sequence>
<name>A0A5B8NN24_9CHRO</name>
<feature type="domain" description="Putative restriction endonuclease" evidence="1">
    <location>
        <begin position="12"/>
        <end position="173"/>
    </location>
</feature>
<dbReference type="PANTHER" id="PTHR36558">
    <property type="entry name" value="GLR1098 PROTEIN"/>
    <property type="match status" value="1"/>
</dbReference>
<evidence type="ECO:0000313" key="2">
    <source>
        <dbReference type="EMBL" id="QDZ39549.1"/>
    </source>
</evidence>
<accession>A0A5B8NN24</accession>
<dbReference type="EMBL" id="CP042326">
    <property type="protein sequence ID" value="QDZ39549.1"/>
    <property type="molecule type" value="Genomic_DNA"/>
</dbReference>
<keyword evidence="2" id="KW-0255">Endonuclease</keyword>
<keyword evidence="2" id="KW-0540">Nuclease</keyword>
<dbReference type="AlphaFoldDB" id="A0A5B8NN24"/>
<evidence type="ECO:0000313" key="3">
    <source>
        <dbReference type="Proteomes" id="UP000318453"/>
    </source>
</evidence>